<keyword evidence="2" id="KW-0732">Signal</keyword>
<proteinExistence type="predicted"/>
<dbReference type="WBParaSite" id="PTRK_0000185100.1">
    <property type="protein sequence ID" value="PTRK_0000185100.1"/>
    <property type="gene ID" value="PTRK_0000185100"/>
</dbReference>
<feature type="signal peptide" evidence="2">
    <location>
        <begin position="1"/>
        <end position="18"/>
    </location>
</feature>
<protein>
    <submittedName>
        <fullName evidence="4">Glycoprotein</fullName>
    </submittedName>
</protein>
<keyword evidence="3" id="KW-1185">Reference proteome</keyword>
<keyword evidence="1" id="KW-0812">Transmembrane</keyword>
<feature type="chain" id="PRO_5005891081" evidence="2">
    <location>
        <begin position="19"/>
        <end position="399"/>
    </location>
</feature>
<evidence type="ECO:0000313" key="3">
    <source>
        <dbReference type="Proteomes" id="UP000038045"/>
    </source>
</evidence>
<organism evidence="3 4">
    <name type="scientific">Parastrongyloides trichosuri</name>
    <name type="common">Possum-specific nematode worm</name>
    <dbReference type="NCBI Taxonomy" id="131310"/>
    <lineage>
        <taxon>Eukaryota</taxon>
        <taxon>Metazoa</taxon>
        <taxon>Ecdysozoa</taxon>
        <taxon>Nematoda</taxon>
        <taxon>Chromadorea</taxon>
        <taxon>Rhabditida</taxon>
        <taxon>Tylenchina</taxon>
        <taxon>Panagrolaimomorpha</taxon>
        <taxon>Strongyloidoidea</taxon>
        <taxon>Strongyloididae</taxon>
        <taxon>Parastrongyloides</taxon>
    </lineage>
</organism>
<sequence>MSFNYLLFFVFIVIYLLSDTISPLNIMKGYQICSHDNPIDSIQIPVPIDCSSLESEKIYYTKTTIIKILPNGGCQSYIMPVYFSKKFVYIQGLSHPFFKRINRFPIQENSCVPSTAEPIGGDYFIRDPDQFSYSIEYECTVCYQYFIKGVCEDYNEMAFLALKIMEEKEDNIEVKLARLLTKRTDVTGKVSGLSIKIMECSLYKPDKVFSNRTIGNICYKEIPVKIGNNVFFTLNNLDLLKKGTEISCFTILNFHVIWAILLTSIIFIILIPGIYHLIGTITKILLFIQENMISKAYNLEVQTYYLLVKLELKLLNKLNLKKGWFGLGSFLSLLSCKTYQNIDEYEAEIIANLAIKFMENERKKEMNIVMEEGMLARSKQIFENTNTTEISDKSIIYEL</sequence>
<dbReference type="Proteomes" id="UP000038045">
    <property type="component" value="Unplaced"/>
</dbReference>
<name>A0A0N4Z4D1_PARTI</name>
<keyword evidence="1" id="KW-0472">Membrane</keyword>
<reference evidence="4" key="1">
    <citation type="submission" date="2017-02" db="UniProtKB">
        <authorList>
            <consortium name="WormBaseParasite"/>
        </authorList>
    </citation>
    <scope>IDENTIFICATION</scope>
</reference>
<evidence type="ECO:0000256" key="2">
    <source>
        <dbReference type="SAM" id="SignalP"/>
    </source>
</evidence>
<feature type="transmembrane region" description="Helical" evidence="1">
    <location>
        <begin position="256"/>
        <end position="278"/>
    </location>
</feature>
<accession>A0A0N4Z4D1</accession>
<evidence type="ECO:0000313" key="4">
    <source>
        <dbReference type="WBParaSite" id="PTRK_0000185100.1"/>
    </source>
</evidence>
<keyword evidence="1" id="KW-1133">Transmembrane helix</keyword>
<dbReference type="AlphaFoldDB" id="A0A0N4Z4D1"/>
<evidence type="ECO:0000256" key="1">
    <source>
        <dbReference type="SAM" id="Phobius"/>
    </source>
</evidence>